<dbReference type="Pfam" id="PF03704">
    <property type="entry name" value="BTAD"/>
    <property type="match status" value="1"/>
</dbReference>
<dbReference type="RefSeq" id="WP_393169543.1">
    <property type="nucleotide sequence ID" value="NZ_JBICRM010000016.1"/>
</dbReference>
<evidence type="ECO:0000313" key="8">
    <source>
        <dbReference type="Proteomes" id="UP001603978"/>
    </source>
</evidence>
<gene>
    <name evidence="7" type="ORF">ACFLIM_25580</name>
</gene>
<feature type="DNA-binding region" description="OmpR/PhoB-type" evidence="5">
    <location>
        <begin position="1"/>
        <end position="96"/>
    </location>
</feature>
<dbReference type="InterPro" id="IPR001867">
    <property type="entry name" value="OmpR/PhoB-type_DNA-bd"/>
</dbReference>
<dbReference type="SUPFAM" id="SSF46894">
    <property type="entry name" value="C-terminal effector domain of the bipartite response regulators"/>
    <property type="match status" value="1"/>
</dbReference>
<dbReference type="InterPro" id="IPR005158">
    <property type="entry name" value="BTAD"/>
</dbReference>
<dbReference type="SMART" id="SM00862">
    <property type="entry name" value="Trans_reg_C"/>
    <property type="match status" value="1"/>
</dbReference>
<dbReference type="PROSITE" id="PS51755">
    <property type="entry name" value="OMPR_PHOB"/>
    <property type="match status" value="1"/>
</dbReference>
<name>A0ABW7AGS5_9ACTN</name>
<evidence type="ECO:0000256" key="1">
    <source>
        <dbReference type="ARBA" id="ARBA00005820"/>
    </source>
</evidence>
<dbReference type="PRINTS" id="PR00364">
    <property type="entry name" value="DISEASERSIST"/>
</dbReference>
<dbReference type="SUPFAM" id="SSF52540">
    <property type="entry name" value="P-loop containing nucleoside triphosphate hydrolases"/>
    <property type="match status" value="1"/>
</dbReference>
<dbReference type="PANTHER" id="PTHR35807">
    <property type="entry name" value="TRANSCRIPTIONAL REGULATOR REDD-RELATED"/>
    <property type="match status" value="1"/>
</dbReference>
<dbReference type="InterPro" id="IPR051677">
    <property type="entry name" value="AfsR-DnrI-RedD_regulator"/>
</dbReference>
<dbReference type="Pfam" id="PF00486">
    <property type="entry name" value="Trans_reg_C"/>
    <property type="match status" value="1"/>
</dbReference>
<keyword evidence="8" id="KW-1185">Reference proteome</keyword>
<dbReference type="PANTHER" id="PTHR35807:SF1">
    <property type="entry name" value="TRANSCRIPTIONAL REGULATOR REDD"/>
    <property type="match status" value="1"/>
</dbReference>
<organism evidence="7 8">
    <name type="scientific">Nonomuraea marmarensis</name>
    <dbReference type="NCBI Taxonomy" id="3351344"/>
    <lineage>
        <taxon>Bacteria</taxon>
        <taxon>Bacillati</taxon>
        <taxon>Actinomycetota</taxon>
        <taxon>Actinomycetes</taxon>
        <taxon>Streptosporangiales</taxon>
        <taxon>Streptosporangiaceae</taxon>
        <taxon>Nonomuraea</taxon>
    </lineage>
</organism>
<proteinExistence type="inferred from homology"/>
<evidence type="ECO:0000256" key="5">
    <source>
        <dbReference type="PROSITE-ProRule" id="PRU01091"/>
    </source>
</evidence>
<comment type="similarity">
    <text evidence="1">Belongs to the AfsR/DnrI/RedD regulatory family.</text>
</comment>
<dbReference type="SUPFAM" id="SSF48452">
    <property type="entry name" value="TPR-like"/>
    <property type="match status" value="1"/>
</dbReference>
<evidence type="ECO:0000256" key="4">
    <source>
        <dbReference type="ARBA" id="ARBA00023163"/>
    </source>
</evidence>
<dbReference type="Gene3D" id="1.10.10.10">
    <property type="entry name" value="Winged helix-like DNA-binding domain superfamily/Winged helix DNA-binding domain"/>
    <property type="match status" value="1"/>
</dbReference>
<dbReference type="InterPro" id="IPR036388">
    <property type="entry name" value="WH-like_DNA-bd_sf"/>
</dbReference>
<keyword evidence="4" id="KW-0804">Transcription</keyword>
<dbReference type="InterPro" id="IPR016032">
    <property type="entry name" value="Sig_transdc_resp-reg_C-effctor"/>
</dbReference>
<evidence type="ECO:0000256" key="2">
    <source>
        <dbReference type="ARBA" id="ARBA00023015"/>
    </source>
</evidence>
<protein>
    <submittedName>
        <fullName evidence="7">BTAD domain-containing putative transcriptional regulator</fullName>
    </submittedName>
</protein>
<dbReference type="InterPro" id="IPR027417">
    <property type="entry name" value="P-loop_NTPase"/>
</dbReference>
<dbReference type="CDD" id="cd15831">
    <property type="entry name" value="BTAD"/>
    <property type="match status" value="1"/>
</dbReference>
<sequence>MRFCVLGTLRVLDSGRDVTPTAPKLRQVLTFLLLRRNNIVQTTELIDELWGENPPSSALSTLQTYIYKLRKILSNDKVDSLEEILQTQSWGYMLMVDQDELDLNQFERLLGDGVAALKRNETEKAARSLAEALSLWRGLALADVAAGNLLSAYVASLEESRLRALELRLESDLRLGRHREVVGELKHMVSVHPLHEAFYTQLMNALHRSGRRWEALEVYQRLRATLVEEVGIEPSADTQRLHQSLLAEETTARPAKVVPATDPGYRIAAATDRPRNYSRALPPAQLPPDIWDFTGRQSSINELVAAATMTEPATTTPPTVLIAGMPGVGKTALAVHLAHLTKQHFPDGQFFCTLRGSDGKPADPGQVLYNWLIATDMYAKKLPSSTEERSNLFRSWCSAHRVLLVLDDAASGPQIAPLLPGSEHCTTIITSRSGLYGFSCRKRVDLSPLSVEEGVRLLGAVAGRQRVERERNDAESVVRFCEGLPLAVRAAGARLTASPTLPLRTLAARLANPQLRLKELNSTDFNIYNSFDLNYQELDPRERTALWMLYLRRNARFNLKSAAEAVGCDIDSAETILTRLVSAHFLRIVGYNGARDGVAYAINELAHLYAEKKLENELAAKGCTTTAEVCLAADGPAAIDAAAGPGRPR</sequence>
<reference evidence="7 8" key="1">
    <citation type="submission" date="2024-10" db="EMBL/GenBank/DDBJ databases">
        <authorList>
            <person name="Topkara A.R."/>
            <person name="Saygin H."/>
        </authorList>
    </citation>
    <scope>NUCLEOTIDE SEQUENCE [LARGE SCALE GENOMIC DNA]</scope>
    <source>
        <strain evidence="7 8">M3C6</strain>
    </source>
</reference>
<evidence type="ECO:0000259" key="6">
    <source>
        <dbReference type="PROSITE" id="PS51755"/>
    </source>
</evidence>
<dbReference type="EMBL" id="JBICRM010000016">
    <property type="protein sequence ID" value="MFG1706570.1"/>
    <property type="molecule type" value="Genomic_DNA"/>
</dbReference>
<accession>A0ABW7AGS5</accession>
<evidence type="ECO:0000256" key="3">
    <source>
        <dbReference type="ARBA" id="ARBA00023125"/>
    </source>
</evidence>
<keyword evidence="2" id="KW-0805">Transcription regulation</keyword>
<feature type="domain" description="OmpR/PhoB-type" evidence="6">
    <location>
        <begin position="1"/>
        <end position="96"/>
    </location>
</feature>
<dbReference type="SMART" id="SM01043">
    <property type="entry name" value="BTAD"/>
    <property type="match status" value="1"/>
</dbReference>
<dbReference type="Proteomes" id="UP001603978">
    <property type="component" value="Unassembled WGS sequence"/>
</dbReference>
<keyword evidence="3 5" id="KW-0238">DNA-binding</keyword>
<comment type="caution">
    <text evidence="7">The sequence shown here is derived from an EMBL/GenBank/DDBJ whole genome shotgun (WGS) entry which is preliminary data.</text>
</comment>
<dbReference type="InterPro" id="IPR011990">
    <property type="entry name" value="TPR-like_helical_dom_sf"/>
</dbReference>
<dbReference type="Gene3D" id="1.25.40.10">
    <property type="entry name" value="Tetratricopeptide repeat domain"/>
    <property type="match status" value="1"/>
</dbReference>
<dbReference type="Gene3D" id="3.40.50.300">
    <property type="entry name" value="P-loop containing nucleotide triphosphate hydrolases"/>
    <property type="match status" value="1"/>
</dbReference>
<evidence type="ECO:0000313" key="7">
    <source>
        <dbReference type="EMBL" id="MFG1706570.1"/>
    </source>
</evidence>